<name>A0A023EJM4_AEDAL</name>
<keyword evidence="2" id="KW-0863">Zinc-finger</keyword>
<evidence type="ECO:0000259" key="4">
    <source>
        <dbReference type="Pfam" id="PF14768"/>
    </source>
</evidence>
<dbReference type="VEuPathDB" id="VectorBase:AALFPA_076136"/>
<feature type="domain" description="RPA-interacting protein C-terminal" evidence="4">
    <location>
        <begin position="123"/>
        <end position="204"/>
    </location>
</feature>
<dbReference type="VEuPathDB" id="VectorBase:AALC636_023326"/>
<keyword evidence="3" id="KW-0862">Zinc</keyword>
<dbReference type="EMBL" id="GAPW01004398">
    <property type="protein sequence ID" value="JAC09200.1"/>
    <property type="molecule type" value="mRNA"/>
</dbReference>
<dbReference type="PANTHER" id="PTHR31742:SF1">
    <property type="entry name" value="RPA-INTERACTING PROTEIN"/>
    <property type="match status" value="1"/>
</dbReference>
<dbReference type="GO" id="GO:0006606">
    <property type="term" value="P:protein import into nucleus"/>
    <property type="evidence" value="ECO:0007669"/>
    <property type="project" value="TreeGrafter"/>
</dbReference>
<keyword evidence="1" id="KW-0479">Metal-binding</keyword>
<dbReference type="Pfam" id="PF14768">
    <property type="entry name" value="RPA_interact_C"/>
    <property type="match status" value="1"/>
</dbReference>
<dbReference type="InterPro" id="IPR028156">
    <property type="entry name" value="RIP"/>
</dbReference>
<evidence type="ECO:0000256" key="3">
    <source>
        <dbReference type="ARBA" id="ARBA00022833"/>
    </source>
</evidence>
<dbReference type="GO" id="GO:0005634">
    <property type="term" value="C:nucleus"/>
    <property type="evidence" value="ECO:0007669"/>
    <property type="project" value="TreeGrafter"/>
</dbReference>
<evidence type="ECO:0000256" key="1">
    <source>
        <dbReference type="ARBA" id="ARBA00022723"/>
    </source>
</evidence>
<proteinExistence type="evidence at transcript level"/>
<organism evidence="5">
    <name type="scientific">Aedes albopictus</name>
    <name type="common">Asian tiger mosquito</name>
    <name type="synonym">Stegomyia albopicta</name>
    <dbReference type="NCBI Taxonomy" id="7160"/>
    <lineage>
        <taxon>Eukaryota</taxon>
        <taxon>Metazoa</taxon>
        <taxon>Ecdysozoa</taxon>
        <taxon>Arthropoda</taxon>
        <taxon>Hexapoda</taxon>
        <taxon>Insecta</taxon>
        <taxon>Pterygota</taxon>
        <taxon>Neoptera</taxon>
        <taxon>Endopterygota</taxon>
        <taxon>Diptera</taxon>
        <taxon>Nematocera</taxon>
        <taxon>Culicoidea</taxon>
        <taxon>Culicidae</taxon>
        <taxon>Culicinae</taxon>
        <taxon>Aedini</taxon>
        <taxon>Aedes</taxon>
        <taxon>Stegomyia</taxon>
    </lineage>
</organism>
<dbReference type="InterPro" id="IPR028159">
    <property type="entry name" value="RPA_interact_C_dom"/>
</dbReference>
<dbReference type="PANTHER" id="PTHR31742">
    <property type="entry name" value="RPA-INTERACTING PROTEIN RPAIN"/>
    <property type="match status" value="1"/>
</dbReference>
<evidence type="ECO:0000313" key="5">
    <source>
        <dbReference type="EMBL" id="JAC09200.1"/>
    </source>
</evidence>
<dbReference type="AlphaFoldDB" id="A0A023EJM4"/>
<evidence type="ECO:0000256" key="2">
    <source>
        <dbReference type="ARBA" id="ARBA00022771"/>
    </source>
</evidence>
<dbReference type="GO" id="GO:0008270">
    <property type="term" value="F:zinc ion binding"/>
    <property type="evidence" value="ECO:0007669"/>
    <property type="project" value="UniProtKB-KW"/>
</dbReference>
<reference evidence="5" key="1">
    <citation type="journal article" date="2014" name="PLoS Negl. Trop. Dis.">
        <title>Identification and characterization of seminal fluid proteins in the Asian tiger mosquito, Aedes albopictus.</title>
        <authorList>
            <person name="Boes K.E."/>
            <person name="Ribeiro J.M."/>
            <person name="Wong A."/>
            <person name="Harrington L.C."/>
            <person name="Wolfner M.F."/>
            <person name="Sirot L.K."/>
        </authorList>
    </citation>
    <scope>NUCLEOTIDE SEQUENCE</scope>
    <source>
        <tissue evidence="5">Reproductive organs</tissue>
    </source>
</reference>
<sequence length="208" mass="24065">MELVNSPPSYHTSIAQKCRSKSAAHHRFKYGSPKLVDMMREKCRLRIKEARSDHLLRKRNIVQEEKALLESIVRQELSELEQDIELQELIFQELIAETDEWLFEEYERFGRYQIDEYEQEVVFCPLCQKDKLVPTGDGSVIRCSCGTVIKHPGGIMGIAAGVRNTLEEHSLRCEEEVHFFLEPDVLDCSFGRLNAFCSSCDYCRSLAQ</sequence>
<accession>A0A023EJM4</accession>
<protein>
    <submittedName>
        <fullName evidence="5">Putative secreted protein</fullName>
    </submittedName>
</protein>